<keyword evidence="4" id="KW-1185">Reference proteome</keyword>
<dbReference type="AlphaFoldDB" id="A0A1Y6CXI9"/>
<keyword evidence="3" id="KW-0255">Endonuclease</keyword>
<reference evidence="3 4" key="1">
    <citation type="submission" date="2016-12" db="EMBL/GenBank/DDBJ databases">
        <authorList>
            <person name="Song W.-J."/>
            <person name="Kurnit D.M."/>
        </authorList>
    </citation>
    <scope>NUCLEOTIDE SEQUENCE [LARGE SCALE GENOMIC DNA]</scope>
    <source>
        <strain evidence="3 4">175</strain>
    </source>
</reference>
<sequence length="230" mass="27047">MSKNTENKCDCVEVSQVRKIGPTRRSVSGVYMFRGKTPIQFESTLERDFVIREEFSLAVQRVVPQPCQIPFLTTKGRTYKYTPDFLVVYGPGSCYSKPKLVEIKPEKEWRAHWREWLPKWKAAWRYASDLGWDFHIHDETRIRDRTYQNIRDLDRYKRMRFGDEKSRAVIEIVLQAGRIPLHQLLTNSSMGENPMENVAHIWHLLAVRQLDCDMSGPLNDSTMLWIPGNE</sequence>
<dbReference type="Proteomes" id="UP000192923">
    <property type="component" value="Unassembled WGS sequence"/>
</dbReference>
<keyword evidence="3" id="KW-0378">Hydrolase</keyword>
<dbReference type="InterPro" id="IPR014832">
    <property type="entry name" value="TnsA_C"/>
</dbReference>
<name>A0A1Y6CXI9_9GAMM</name>
<dbReference type="InterPro" id="IPR014833">
    <property type="entry name" value="TnsA_N"/>
</dbReference>
<evidence type="ECO:0000313" key="4">
    <source>
        <dbReference type="Proteomes" id="UP000192923"/>
    </source>
</evidence>
<evidence type="ECO:0000313" key="3">
    <source>
        <dbReference type="EMBL" id="SMF94996.1"/>
    </source>
</evidence>
<protein>
    <submittedName>
        <fullName evidence="3">TnsA endonuclease C terminal</fullName>
    </submittedName>
</protein>
<dbReference type="RefSeq" id="WP_085212850.1">
    <property type="nucleotide sequence ID" value="NZ_FXAM01000001.1"/>
</dbReference>
<proteinExistence type="predicted"/>
<dbReference type="EMBL" id="FXAM01000001">
    <property type="protein sequence ID" value="SMF94996.1"/>
    <property type="molecule type" value="Genomic_DNA"/>
</dbReference>
<accession>A0A1Y6CXI9</accession>
<evidence type="ECO:0000259" key="2">
    <source>
        <dbReference type="Pfam" id="PF08722"/>
    </source>
</evidence>
<evidence type="ECO:0000259" key="1">
    <source>
        <dbReference type="Pfam" id="PF08721"/>
    </source>
</evidence>
<dbReference type="STRING" id="1760988.SAMN02949497_2336"/>
<dbReference type="Pfam" id="PF08722">
    <property type="entry name" value="Tn7_TnsA-like_N"/>
    <property type="match status" value="1"/>
</dbReference>
<keyword evidence="3" id="KW-0540">Nuclease</keyword>
<dbReference type="GO" id="GO:0004519">
    <property type="term" value="F:endonuclease activity"/>
    <property type="evidence" value="ECO:0007669"/>
    <property type="project" value="UniProtKB-KW"/>
</dbReference>
<feature type="domain" description="TnsA endonuclease C-terminal" evidence="1">
    <location>
        <begin position="142"/>
        <end position="214"/>
    </location>
</feature>
<gene>
    <name evidence="3" type="ORF">SAMN02949497_2336</name>
</gene>
<dbReference type="Pfam" id="PF08721">
    <property type="entry name" value="Tn7_Tnp_TnsA_C"/>
    <property type="match status" value="1"/>
</dbReference>
<dbReference type="OrthoDB" id="881413at2"/>
<organism evidence="3 4">
    <name type="scientific">Methylomagnum ishizawai</name>
    <dbReference type="NCBI Taxonomy" id="1760988"/>
    <lineage>
        <taxon>Bacteria</taxon>
        <taxon>Pseudomonadati</taxon>
        <taxon>Pseudomonadota</taxon>
        <taxon>Gammaproteobacteria</taxon>
        <taxon>Methylococcales</taxon>
        <taxon>Methylococcaceae</taxon>
        <taxon>Methylomagnum</taxon>
    </lineage>
</organism>
<feature type="domain" description="TnsA endonuclease N-terminal" evidence="2">
    <location>
        <begin position="59"/>
        <end position="139"/>
    </location>
</feature>